<feature type="chain" id="PRO_5047442022" evidence="1">
    <location>
        <begin position="19"/>
        <end position="158"/>
    </location>
</feature>
<name>A0ABR0K6P5_9EURO</name>
<reference evidence="2 3" key="1">
    <citation type="submission" date="2023-08" db="EMBL/GenBank/DDBJ databases">
        <title>Black Yeasts Isolated from many extreme environments.</title>
        <authorList>
            <person name="Coleine C."/>
            <person name="Stajich J.E."/>
            <person name="Selbmann L."/>
        </authorList>
    </citation>
    <scope>NUCLEOTIDE SEQUENCE [LARGE SCALE GENOMIC DNA]</scope>
    <source>
        <strain evidence="2 3">CCFEE 5885</strain>
    </source>
</reference>
<proteinExistence type="predicted"/>
<dbReference type="EMBL" id="JAVRRG010000077">
    <property type="protein sequence ID" value="KAK5089452.1"/>
    <property type="molecule type" value="Genomic_DNA"/>
</dbReference>
<accession>A0ABR0K6P5</accession>
<dbReference type="Pfam" id="PF11578">
    <property type="entry name" value="DUF3237"/>
    <property type="match status" value="1"/>
</dbReference>
<organism evidence="2 3">
    <name type="scientific">Lithohypha guttulata</name>
    <dbReference type="NCBI Taxonomy" id="1690604"/>
    <lineage>
        <taxon>Eukaryota</taxon>
        <taxon>Fungi</taxon>
        <taxon>Dikarya</taxon>
        <taxon>Ascomycota</taxon>
        <taxon>Pezizomycotina</taxon>
        <taxon>Eurotiomycetes</taxon>
        <taxon>Chaetothyriomycetidae</taxon>
        <taxon>Chaetothyriales</taxon>
        <taxon>Trichomeriaceae</taxon>
        <taxon>Lithohypha</taxon>
    </lineage>
</organism>
<evidence type="ECO:0000256" key="1">
    <source>
        <dbReference type="SAM" id="SignalP"/>
    </source>
</evidence>
<evidence type="ECO:0000313" key="2">
    <source>
        <dbReference type="EMBL" id="KAK5089452.1"/>
    </source>
</evidence>
<dbReference type="Proteomes" id="UP001345013">
    <property type="component" value="Unassembled WGS sequence"/>
</dbReference>
<comment type="caution">
    <text evidence="2">The sequence shown here is derived from an EMBL/GenBank/DDBJ whole genome shotgun (WGS) entry which is preliminary data.</text>
</comment>
<keyword evidence="1" id="KW-0732">Signal</keyword>
<dbReference type="Gene3D" id="2.40.160.20">
    <property type="match status" value="1"/>
</dbReference>
<feature type="signal peptide" evidence="1">
    <location>
        <begin position="1"/>
        <end position="18"/>
    </location>
</feature>
<keyword evidence="3" id="KW-1185">Reference proteome</keyword>
<protein>
    <submittedName>
        <fullName evidence="2">Uncharacterized protein</fullName>
    </submittedName>
</protein>
<sequence>MLLLTTLALTTLLGPATASVPFNFTHIFNASLSLGKPSSSIPVPGGVLVNEPITNGTVAGSAINGTILGGFAHPPIYNDGTLQAPIIEVYGVTKDNESFYIHETGIGSNEAQVTRIEINVGGTKYQSLVDDFILASVNANTDRSKVNVQGFLVQNTLA</sequence>
<gene>
    <name evidence="2" type="ORF">LTR24_006173</name>
</gene>
<evidence type="ECO:0000313" key="3">
    <source>
        <dbReference type="Proteomes" id="UP001345013"/>
    </source>
</evidence>